<dbReference type="Proteomes" id="UP001319874">
    <property type="component" value="Chromosome 4"/>
</dbReference>
<keyword evidence="3" id="KW-1185">Reference proteome</keyword>
<protein>
    <recommendedName>
        <fullName evidence="4">SLH domain-containing protein</fullName>
    </recommendedName>
</protein>
<name>A0ABN6JZZ1_9BURK</name>
<accession>A0ABN6JZZ1</accession>
<organism evidence="2 3">
    <name type="scientific">Paraburkholderia terrae</name>
    <dbReference type="NCBI Taxonomy" id="311230"/>
    <lineage>
        <taxon>Bacteria</taxon>
        <taxon>Pseudomonadati</taxon>
        <taxon>Pseudomonadota</taxon>
        <taxon>Betaproteobacteria</taxon>
        <taxon>Burkholderiales</taxon>
        <taxon>Burkholderiaceae</taxon>
        <taxon>Paraburkholderia</taxon>
    </lineage>
</organism>
<evidence type="ECO:0000313" key="2">
    <source>
        <dbReference type="EMBL" id="BCZ85317.1"/>
    </source>
</evidence>
<dbReference type="RefSeq" id="WP_229517494.1">
    <property type="nucleotide sequence ID" value="NZ_AP024958.1"/>
</dbReference>
<reference evidence="2 3" key="1">
    <citation type="journal article" date="2022" name="Front. Microbiol.">
        <title>Identification and characterization of a novel class of self-sufficient cytochrome P450 hydroxylase involved in cyclohexanecarboxylate degradation in Paraburkholderia terrae strain KU-64.</title>
        <authorList>
            <person name="Yamamoto T."/>
            <person name="Hasegawa Y."/>
            <person name="Iwaki H."/>
        </authorList>
    </citation>
    <scope>NUCLEOTIDE SEQUENCE [LARGE SCALE GENOMIC DNA]</scope>
    <source>
        <strain evidence="2 3">KU-64</strain>
    </source>
</reference>
<evidence type="ECO:0008006" key="4">
    <source>
        <dbReference type="Google" id="ProtNLM"/>
    </source>
</evidence>
<evidence type="ECO:0000256" key="1">
    <source>
        <dbReference type="SAM" id="MobiDB-lite"/>
    </source>
</evidence>
<proteinExistence type="predicted"/>
<feature type="region of interest" description="Disordered" evidence="1">
    <location>
        <begin position="46"/>
        <end position="66"/>
    </location>
</feature>
<evidence type="ECO:0000313" key="3">
    <source>
        <dbReference type="Proteomes" id="UP001319874"/>
    </source>
</evidence>
<dbReference type="EMBL" id="AP024958">
    <property type="protein sequence ID" value="BCZ85317.1"/>
    <property type="molecule type" value="Genomic_DNA"/>
</dbReference>
<gene>
    <name evidence="2" type="ORF">PTKU64_89920</name>
</gene>
<sequence>MTDNIKSLVQDGGMVSSWGETKFPTTEVVKTVADARAVILRLMFNEPDDEDIKEVGPMPEDPNSPT</sequence>